<evidence type="ECO:0000256" key="1">
    <source>
        <dbReference type="ARBA" id="ARBA00022602"/>
    </source>
</evidence>
<evidence type="ECO:0000256" key="5">
    <source>
        <dbReference type="HAMAP-Rule" id="MF_01984"/>
    </source>
</evidence>
<evidence type="ECO:0000313" key="8">
    <source>
        <dbReference type="Proteomes" id="UP000001520"/>
    </source>
</evidence>
<comment type="function">
    <text evidence="5">Flavin prenyltransferase that catalyzes the synthesis of the prenylated FMN cofactor (prenyl-FMN) for 4-hydroxy-3-polyprenylbenzoic acid decarboxylase UbiD. The prenyltransferase is metal-independent and links a dimethylallyl moiety from dimethylallyl monophosphate (DMAP) to the flavin N5 and C6 atoms of FMN.</text>
</comment>
<dbReference type="InterPro" id="IPR036551">
    <property type="entry name" value="Flavin_trans-like"/>
</dbReference>
<dbReference type="Proteomes" id="UP000001520">
    <property type="component" value="Chromosome"/>
</dbReference>
<accession>D3PB49</accession>
<evidence type="ECO:0000256" key="3">
    <source>
        <dbReference type="ARBA" id="ARBA00022643"/>
    </source>
</evidence>
<keyword evidence="7" id="KW-0456">Lyase</keyword>
<evidence type="ECO:0000313" key="7">
    <source>
        <dbReference type="EMBL" id="BAI79822.1"/>
    </source>
</evidence>
<feature type="binding site" evidence="5">
    <location>
        <position position="131"/>
    </location>
    <ligand>
        <name>FMN</name>
        <dbReference type="ChEBI" id="CHEBI:58210"/>
    </ligand>
</feature>
<dbReference type="EC" id="2.5.1.129" evidence="5"/>
<dbReference type="Pfam" id="PF02441">
    <property type="entry name" value="Flavoprotein"/>
    <property type="match status" value="1"/>
</dbReference>
<organism evidence="7 8">
    <name type="scientific">Deferribacter desulfuricans (strain DSM 14783 / JCM 11476 / NBRC 101012 / SSM1)</name>
    <dbReference type="NCBI Taxonomy" id="639282"/>
    <lineage>
        <taxon>Bacteria</taxon>
        <taxon>Pseudomonadati</taxon>
        <taxon>Deferribacterota</taxon>
        <taxon>Deferribacteres</taxon>
        <taxon>Deferribacterales</taxon>
        <taxon>Deferribacteraceae</taxon>
        <taxon>Deferribacter</taxon>
    </lineage>
</organism>
<sequence>MRKIFIGMTGASGSLYAGYFLHELCKLDDVKLFFTCTDDSVKNIYYEHNNLYNIDDFFSFYKIDRSKLTVYDYRDFAAPVSSGSFKVDDYVIIPASMGCIGRIANGISSNLIERAADVALKEKRRLTILFREAPLNSIHLENMLKLSNLGANIIPAAPAFYHKPEDIKDLIYFIIGKMFDIMNVEHNLFKRWKST</sequence>
<reference evidence="7 8" key="1">
    <citation type="journal article" date="2010" name="DNA Res.">
        <title>Bacterial lifestyle in a deep-sea hydrothermal vent chimney revealed by the genome sequence of the thermophilic bacterium Deferribacter desulfuricans SSM1.</title>
        <authorList>
            <person name="Takaki Y."/>
            <person name="Shimamura S."/>
            <person name="Nakagawa S."/>
            <person name="Fukuhara Y."/>
            <person name="Horikawa H."/>
            <person name="Ankai A."/>
            <person name="Harada T."/>
            <person name="Hosoyama A."/>
            <person name="Oguchi A."/>
            <person name="Fukui S."/>
            <person name="Fujita N."/>
            <person name="Takami H."/>
            <person name="Takai K."/>
        </authorList>
    </citation>
    <scope>NUCLEOTIDE SEQUENCE [LARGE SCALE GENOMIC DNA]</scope>
    <source>
        <strain evidence="8">DSM 14783 / JCM 11476 / NBRC 101012 / SSM1</strain>
    </source>
</reference>
<name>D3PB49_DEFDS</name>
<dbReference type="SUPFAM" id="SSF52507">
    <property type="entry name" value="Homo-oligomeric flavin-containing Cys decarboxylases, HFCD"/>
    <property type="match status" value="1"/>
</dbReference>
<keyword evidence="1 5" id="KW-0637">Prenyltransferase</keyword>
<dbReference type="STRING" id="639282.DEFDS_0321"/>
<dbReference type="GO" id="GO:0106141">
    <property type="term" value="F:flavin prenyltransferase activity"/>
    <property type="evidence" value="ECO:0007669"/>
    <property type="project" value="UniProtKB-EC"/>
</dbReference>
<comment type="caution">
    <text evidence="5">Lacks conserved residue(s) required for the propagation of feature annotation.</text>
</comment>
<keyword evidence="2 5" id="KW-0285">Flavoprotein</keyword>
<keyword evidence="4 5" id="KW-0808">Transferase</keyword>
<dbReference type="OrthoDB" id="9781577at2"/>
<keyword evidence="3 5" id="KW-0288">FMN</keyword>
<feature type="binding site" evidence="5">
    <location>
        <position position="37"/>
    </location>
    <ligand>
        <name>FMN</name>
        <dbReference type="ChEBI" id="CHEBI:58210"/>
    </ligand>
</feature>
<dbReference type="HOGENOM" id="CLU_074522_0_1_0"/>
<dbReference type="HAMAP" id="MF_01984">
    <property type="entry name" value="ubiX_pad"/>
    <property type="match status" value="1"/>
</dbReference>
<feature type="binding site" evidence="5">
    <location>
        <position position="161"/>
    </location>
    <ligand>
        <name>dimethylallyl phosphate</name>
        <dbReference type="ChEBI" id="CHEBI:88052"/>
    </ligand>
</feature>
<protein>
    <recommendedName>
        <fullName evidence="5">Flavin prenyltransferase UbiX</fullName>
        <ecNumber evidence="5">2.5.1.129</ecNumber>
    </recommendedName>
</protein>
<gene>
    <name evidence="5 7" type="primary">ubiX</name>
    <name evidence="7" type="ordered locus">DEFDS_0321</name>
</gene>
<evidence type="ECO:0000256" key="4">
    <source>
        <dbReference type="ARBA" id="ARBA00022679"/>
    </source>
</evidence>
<dbReference type="AlphaFoldDB" id="D3PB49"/>
<feature type="domain" description="Flavoprotein" evidence="6">
    <location>
        <begin position="3"/>
        <end position="180"/>
    </location>
</feature>
<dbReference type="RefSeq" id="WP_013007070.1">
    <property type="nucleotide sequence ID" value="NC_013939.1"/>
</dbReference>
<dbReference type="NCBIfam" id="TIGR00421">
    <property type="entry name" value="ubiX_pad"/>
    <property type="match status" value="1"/>
</dbReference>
<evidence type="ECO:0000256" key="2">
    <source>
        <dbReference type="ARBA" id="ARBA00022630"/>
    </source>
</evidence>
<dbReference type="GO" id="GO:0016829">
    <property type="term" value="F:lyase activity"/>
    <property type="evidence" value="ECO:0007669"/>
    <property type="project" value="UniProtKB-KW"/>
</dbReference>
<keyword evidence="8" id="KW-1185">Reference proteome</keyword>
<dbReference type="InterPro" id="IPR003382">
    <property type="entry name" value="Flavoprotein"/>
</dbReference>
<dbReference type="EMBL" id="AP011529">
    <property type="protein sequence ID" value="BAI79822.1"/>
    <property type="molecule type" value="Genomic_DNA"/>
</dbReference>
<feature type="binding site" evidence="5">
    <location>
        <begin position="10"/>
        <end position="12"/>
    </location>
    <ligand>
        <name>FMN</name>
        <dbReference type="ChEBI" id="CHEBI:58210"/>
    </ligand>
</feature>
<dbReference type="KEGG" id="ddf:DEFDS_0321"/>
<comment type="catalytic activity">
    <reaction evidence="5">
        <text>dimethylallyl phosphate + FMNH2 = prenylated FMNH2 + phosphate</text>
        <dbReference type="Rhea" id="RHEA:37743"/>
        <dbReference type="ChEBI" id="CHEBI:43474"/>
        <dbReference type="ChEBI" id="CHEBI:57618"/>
        <dbReference type="ChEBI" id="CHEBI:87467"/>
        <dbReference type="ChEBI" id="CHEBI:88052"/>
        <dbReference type="EC" id="2.5.1.129"/>
    </reaction>
</comment>
<comment type="similarity">
    <text evidence="5">Belongs to the UbiX/PAD1 family.</text>
</comment>
<dbReference type="InterPro" id="IPR004507">
    <property type="entry name" value="UbiX-like"/>
</dbReference>
<proteinExistence type="inferred from homology"/>
<evidence type="ECO:0000259" key="6">
    <source>
        <dbReference type="Pfam" id="PF02441"/>
    </source>
</evidence>
<dbReference type="Gene3D" id="3.40.50.1950">
    <property type="entry name" value="Flavin prenyltransferase-like"/>
    <property type="match status" value="1"/>
</dbReference>
<dbReference type="eggNOG" id="COG0163">
    <property type="taxonomic scope" value="Bacteria"/>
</dbReference>
<feature type="binding site" evidence="5">
    <location>
        <position position="177"/>
    </location>
    <ligand>
        <name>dimethylallyl phosphate</name>
        <dbReference type="ChEBI" id="CHEBI:88052"/>
    </ligand>
</feature>